<reference evidence="3 4" key="1">
    <citation type="submission" date="2019-01" db="EMBL/GenBank/DDBJ databases">
        <title>Altererythrobacter rhizovicinus sp. nov., isolated from the rhizosphere soil of Haloxylon ammodendron.</title>
        <authorList>
            <person name="Li H.-P."/>
            <person name="Gou J.-Y."/>
            <person name="Yao D."/>
            <person name="Han Q.-Q."/>
            <person name="Shao K.-Z."/>
            <person name="Zhao Q."/>
            <person name="Zhang J.-L."/>
        </authorList>
    </citation>
    <scope>NUCLEOTIDE SEQUENCE [LARGE SCALE GENOMIC DNA]</scope>
    <source>
        <strain evidence="3 4">AY-3R</strain>
    </source>
</reference>
<organism evidence="3 4">
    <name type="scientific">Pelagerythrobacter rhizovicinus</name>
    <dbReference type="NCBI Taxonomy" id="2268576"/>
    <lineage>
        <taxon>Bacteria</taxon>
        <taxon>Pseudomonadati</taxon>
        <taxon>Pseudomonadota</taxon>
        <taxon>Alphaproteobacteria</taxon>
        <taxon>Sphingomonadales</taxon>
        <taxon>Erythrobacteraceae</taxon>
        <taxon>Pelagerythrobacter</taxon>
    </lineage>
</organism>
<name>A0A4Q2KT35_9SPHN</name>
<accession>A0A4Q2KT35</accession>
<feature type="signal peptide" evidence="2">
    <location>
        <begin position="1"/>
        <end position="27"/>
    </location>
</feature>
<keyword evidence="1" id="KW-1133">Transmembrane helix</keyword>
<dbReference type="EMBL" id="SDPV01000001">
    <property type="protein sequence ID" value="RXZ66481.1"/>
    <property type="molecule type" value="Genomic_DNA"/>
</dbReference>
<dbReference type="OrthoDB" id="7452714at2"/>
<keyword evidence="1" id="KW-0812">Transmembrane</keyword>
<proteinExistence type="predicted"/>
<gene>
    <name evidence="3" type="ORF">ETX26_07325</name>
</gene>
<keyword evidence="1" id="KW-0472">Membrane</keyword>
<dbReference type="Proteomes" id="UP000293623">
    <property type="component" value="Unassembled WGS sequence"/>
</dbReference>
<evidence type="ECO:0000256" key="2">
    <source>
        <dbReference type="SAM" id="SignalP"/>
    </source>
</evidence>
<comment type="caution">
    <text evidence="3">The sequence shown here is derived from an EMBL/GenBank/DDBJ whole genome shotgun (WGS) entry which is preliminary data.</text>
</comment>
<dbReference type="AlphaFoldDB" id="A0A4Q2KT35"/>
<keyword evidence="4" id="KW-1185">Reference proteome</keyword>
<evidence type="ECO:0000256" key="1">
    <source>
        <dbReference type="SAM" id="Phobius"/>
    </source>
</evidence>
<sequence length="170" mass="19122">MKTISKALVGTVAAGAMAMTSAAPAMARDYYDRDRGIDVGDVIAGAVIIGGIAALAGAFDGDDRYDRYDRRYRDRNYRGYNRGYSPRAAVERCVATAENHARRYGYRRADVTQIRDVDTNRDNIRVKGRIAVDGRYGYGRDRRYDTGNFTCRVDYRGRVYDLDYSGIRGL</sequence>
<dbReference type="RefSeq" id="WP_129523950.1">
    <property type="nucleotide sequence ID" value="NZ_SDPV01000001.1"/>
</dbReference>
<feature type="transmembrane region" description="Helical" evidence="1">
    <location>
        <begin position="43"/>
        <end position="61"/>
    </location>
</feature>
<evidence type="ECO:0000313" key="3">
    <source>
        <dbReference type="EMBL" id="RXZ66481.1"/>
    </source>
</evidence>
<keyword evidence="2" id="KW-0732">Signal</keyword>
<protein>
    <submittedName>
        <fullName evidence="3">Uncharacterized protein</fullName>
    </submittedName>
</protein>
<evidence type="ECO:0000313" key="4">
    <source>
        <dbReference type="Proteomes" id="UP000293623"/>
    </source>
</evidence>
<feature type="chain" id="PRO_5020939709" evidence="2">
    <location>
        <begin position="28"/>
        <end position="170"/>
    </location>
</feature>